<dbReference type="GeneID" id="300209248"/>
<organism evidence="5 6">
    <name type="scientific">Pseudomonas asplenii</name>
    <dbReference type="NCBI Taxonomy" id="53407"/>
    <lineage>
        <taxon>Bacteria</taxon>
        <taxon>Pseudomonadati</taxon>
        <taxon>Pseudomonadota</taxon>
        <taxon>Gammaproteobacteria</taxon>
        <taxon>Pseudomonadales</taxon>
        <taxon>Pseudomonadaceae</taxon>
        <taxon>Pseudomonas</taxon>
    </lineage>
</organism>
<dbReference type="Gene3D" id="3.40.50.1820">
    <property type="entry name" value="alpha/beta hydrolase"/>
    <property type="match status" value="1"/>
</dbReference>
<dbReference type="PANTHER" id="PTHR10655:SF17">
    <property type="entry name" value="LYSOPHOSPHOLIPASE-LIKE PROTEIN 1"/>
    <property type="match status" value="1"/>
</dbReference>
<dbReference type="SUPFAM" id="SSF53474">
    <property type="entry name" value="alpha/beta-Hydrolases"/>
    <property type="match status" value="1"/>
</dbReference>
<sequence>MFKPLALALLLSCSLAQAAEPAELLADMPLTYLEQASPDTHDKPLVIFLHGYGSNEDDLFGIRESLPADYTVLSVRGRLELASGGYQWFHRRTDSAQYDGNREDLSQSAEAVTDFIQRATEKYHTQPDKVFLIGFSQGAMMTYEVALRHPEVLRGIAALSGRLLPVVRTQVLAPSSYRGLSVFIGHGTADPQVPYAGATEALSYLQTLSIEPGFHSYPGVVHTISGNEVTDLANWIAVSLKP</sequence>
<feature type="domain" description="Phospholipase/carboxylesterase/thioesterase" evidence="4">
    <location>
        <begin position="36"/>
        <end position="238"/>
    </location>
</feature>
<evidence type="ECO:0000256" key="3">
    <source>
        <dbReference type="SAM" id="SignalP"/>
    </source>
</evidence>
<feature type="signal peptide" evidence="3">
    <location>
        <begin position="1"/>
        <end position="18"/>
    </location>
</feature>
<reference evidence="6" key="1">
    <citation type="submission" date="2016-10" db="EMBL/GenBank/DDBJ databases">
        <authorList>
            <person name="Varghese N."/>
            <person name="Submissions S."/>
        </authorList>
    </citation>
    <scope>NUCLEOTIDE SEQUENCE [LARGE SCALE GENOMIC DNA]</scope>
    <source>
        <strain evidence="6">ATCC 23835</strain>
    </source>
</reference>
<keyword evidence="6" id="KW-1185">Reference proteome</keyword>
<dbReference type="InterPro" id="IPR029058">
    <property type="entry name" value="AB_hydrolase_fold"/>
</dbReference>
<dbReference type="AlphaFoldDB" id="A0A1H1YCK6"/>
<keyword evidence="2" id="KW-0378">Hydrolase</keyword>
<name>A0A1H1YCK6_9PSED</name>
<evidence type="ECO:0000259" key="4">
    <source>
        <dbReference type="Pfam" id="PF02230"/>
    </source>
</evidence>
<evidence type="ECO:0000256" key="1">
    <source>
        <dbReference type="ARBA" id="ARBA00006499"/>
    </source>
</evidence>
<proteinExistence type="inferred from homology"/>
<dbReference type="PANTHER" id="PTHR10655">
    <property type="entry name" value="LYSOPHOSPHOLIPASE-RELATED"/>
    <property type="match status" value="1"/>
</dbReference>
<dbReference type="GO" id="GO:0016787">
    <property type="term" value="F:hydrolase activity"/>
    <property type="evidence" value="ECO:0007669"/>
    <property type="project" value="UniProtKB-KW"/>
</dbReference>
<protein>
    <submittedName>
        <fullName evidence="5">Phospholipase/carboxylesterase</fullName>
    </submittedName>
</protein>
<comment type="similarity">
    <text evidence="1">Belongs to the AB hydrolase superfamily. AB hydrolase 2 family.</text>
</comment>
<accession>A0A1H1YCK6</accession>
<feature type="chain" id="PRO_5009266444" evidence="3">
    <location>
        <begin position="19"/>
        <end position="242"/>
    </location>
</feature>
<dbReference type="EMBL" id="LT629777">
    <property type="protein sequence ID" value="SDT19180.1"/>
    <property type="molecule type" value="Genomic_DNA"/>
</dbReference>
<dbReference type="InterPro" id="IPR050565">
    <property type="entry name" value="LYPA1-2/EST-like"/>
</dbReference>
<dbReference type="Proteomes" id="UP000199524">
    <property type="component" value="Chromosome I"/>
</dbReference>
<dbReference type="RefSeq" id="WP_090208666.1">
    <property type="nucleotide sequence ID" value="NZ_LT629777.1"/>
</dbReference>
<evidence type="ECO:0000313" key="5">
    <source>
        <dbReference type="EMBL" id="SDT19180.1"/>
    </source>
</evidence>
<dbReference type="Pfam" id="PF02230">
    <property type="entry name" value="Abhydrolase_2"/>
    <property type="match status" value="1"/>
</dbReference>
<dbReference type="InterPro" id="IPR003140">
    <property type="entry name" value="PLipase/COase/thioEstase"/>
</dbReference>
<gene>
    <name evidence="5" type="ORF">SAMN05216598_4349</name>
</gene>
<evidence type="ECO:0000313" key="6">
    <source>
        <dbReference type="Proteomes" id="UP000199524"/>
    </source>
</evidence>
<keyword evidence="3" id="KW-0732">Signal</keyword>
<evidence type="ECO:0000256" key="2">
    <source>
        <dbReference type="ARBA" id="ARBA00022801"/>
    </source>
</evidence>